<dbReference type="EMBL" id="UINC01004732">
    <property type="protein sequence ID" value="SVA16474.1"/>
    <property type="molecule type" value="Genomic_DNA"/>
</dbReference>
<dbReference type="InterPro" id="IPR029033">
    <property type="entry name" value="His_PPase_superfam"/>
</dbReference>
<dbReference type="InterPro" id="IPR051710">
    <property type="entry name" value="Phosphatase_SH3-domain"/>
</dbReference>
<dbReference type="PANTHER" id="PTHR16469">
    <property type="entry name" value="UBIQUITIN-ASSOCIATED AND SH3 DOMAIN-CONTAINING BA-RELATED"/>
    <property type="match status" value="1"/>
</dbReference>
<sequence length="166" mass="18391">MFLLGLMTVPIEAQKTIIIVRHAEKVDDSHNPQLSPKGKMRAQALARHLQDVGINAVYSTGYIRTIDTVSPLAKTLGLSVSLEPIHDINAFSDNAITRYHEALVTQLQRMHQDDVVLIVGHSNSLPGLLQTLGHPEPIAIASEEYDNLFVVIPRLGEPPSVLRFRF</sequence>
<evidence type="ECO:0008006" key="2">
    <source>
        <dbReference type="Google" id="ProtNLM"/>
    </source>
</evidence>
<proteinExistence type="predicted"/>
<reference evidence="1" key="1">
    <citation type="submission" date="2018-05" db="EMBL/GenBank/DDBJ databases">
        <authorList>
            <person name="Lanie J.A."/>
            <person name="Ng W.-L."/>
            <person name="Kazmierczak K.M."/>
            <person name="Andrzejewski T.M."/>
            <person name="Davidsen T.M."/>
            <person name="Wayne K.J."/>
            <person name="Tettelin H."/>
            <person name="Glass J.I."/>
            <person name="Rusch D."/>
            <person name="Podicherti R."/>
            <person name="Tsui H.-C.T."/>
            <person name="Winkler M.E."/>
        </authorList>
    </citation>
    <scope>NUCLEOTIDE SEQUENCE</scope>
</reference>
<accession>A0A381TL15</accession>
<dbReference type="CDD" id="cd07040">
    <property type="entry name" value="HP"/>
    <property type="match status" value="1"/>
</dbReference>
<organism evidence="1">
    <name type="scientific">marine metagenome</name>
    <dbReference type="NCBI Taxonomy" id="408172"/>
    <lineage>
        <taxon>unclassified sequences</taxon>
        <taxon>metagenomes</taxon>
        <taxon>ecological metagenomes</taxon>
    </lineage>
</organism>
<name>A0A381TL15_9ZZZZ</name>
<dbReference type="SMART" id="SM00855">
    <property type="entry name" value="PGAM"/>
    <property type="match status" value="1"/>
</dbReference>
<dbReference type="AlphaFoldDB" id="A0A381TL15"/>
<gene>
    <name evidence="1" type="ORF">METZ01_LOCUS69328</name>
</gene>
<dbReference type="Pfam" id="PF00300">
    <property type="entry name" value="His_Phos_1"/>
    <property type="match status" value="1"/>
</dbReference>
<dbReference type="SUPFAM" id="SSF53254">
    <property type="entry name" value="Phosphoglycerate mutase-like"/>
    <property type="match status" value="1"/>
</dbReference>
<dbReference type="PANTHER" id="PTHR16469:SF27">
    <property type="entry name" value="UBIQUITIN-ASSOCIATED AND SH3 DOMAIN-CONTAINING BA-RELATED"/>
    <property type="match status" value="1"/>
</dbReference>
<evidence type="ECO:0000313" key="1">
    <source>
        <dbReference type="EMBL" id="SVA16474.1"/>
    </source>
</evidence>
<dbReference type="InterPro" id="IPR013078">
    <property type="entry name" value="His_Pase_superF_clade-1"/>
</dbReference>
<dbReference type="Gene3D" id="3.40.50.1240">
    <property type="entry name" value="Phosphoglycerate mutase-like"/>
    <property type="match status" value="1"/>
</dbReference>
<protein>
    <recommendedName>
        <fullName evidence="2">Histidine phosphatase family protein</fullName>
    </recommendedName>
</protein>